<evidence type="ECO:0000259" key="8">
    <source>
        <dbReference type="PROSITE" id="PS51123"/>
    </source>
</evidence>
<protein>
    <submittedName>
        <fullName evidence="9">OmpA family protein</fullName>
    </submittedName>
</protein>
<feature type="compositionally biased region" description="Polar residues" evidence="6">
    <location>
        <begin position="123"/>
        <end position="133"/>
    </location>
</feature>
<reference evidence="9" key="1">
    <citation type="submission" date="2021-10" db="EMBL/GenBank/DDBJ databases">
        <title>Streptomonospora sp. nov., isolated from mangrove soil.</title>
        <authorList>
            <person name="Chen X."/>
            <person name="Ge X."/>
            <person name="Liu W."/>
        </authorList>
    </citation>
    <scope>NUCLEOTIDE SEQUENCE</scope>
    <source>
        <strain evidence="9">S1-112</strain>
    </source>
</reference>
<keyword evidence="7" id="KW-0812">Transmembrane</keyword>
<feature type="region of interest" description="Disordered" evidence="6">
    <location>
        <begin position="525"/>
        <end position="559"/>
    </location>
</feature>
<dbReference type="Gene3D" id="1.25.40.10">
    <property type="entry name" value="Tetratricopeptide repeat domain"/>
    <property type="match status" value="1"/>
</dbReference>
<feature type="region of interest" description="Disordered" evidence="6">
    <location>
        <begin position="313"/>
        <end position="366"/>
    </location>
</feature>
<dbReference type="SUPFAM" id="SSF103088">
    <property type="entry name" value="OmpA-like"/>
    <property type="match status" value="1"/>
</dbReference>
<dbReference type="CDD" id="cd07185">
    <property type="entry name" value="OmpA_C-like"/>
    <property type="match status" value="1"/>
</dbReference>
<dbReference type="SUPFAM" id="SSF48452">
    <property type="entry name" value="TPR-like"/>
    <property type="match status" value="1"/>
</dbReference>
<dbReference type="Pfam" id="PF03704">
    <property type="entry name" value="BTAD"/>
    <property type="match status" value="1"/>
</dbReference>
<feature type="region of interest" description="Disordered" evidence="6">
    <location>
        <begin position="112"/>
        <end position="135"/>
    </location>
</feature>
<evidence type="ECO:0000313" key="10">
    <source>
        <dbReference type="Proteomes" id="UP001140076"/>
    </source>
</evidence>
<accession>A0A9X3NMN8</accession>
<comment type="caution">
    <text evidence="9">The sequence shown here is derived from an EMBL/GenBank/DDBJ whole genome shotgun (WGS) entry which is preliminary data.</text>
</comment>
<feature type="compositionally biased region" description="Basic and acidic residues" evidence="6">
    <location>
        <begin position="339"/>
        <end position="348"/>
    </location>
</feature>
<dbReference type="SMART" id="SM01043">
    <property type="entry name" value="BTAD"/>
    <property type="match status" value="1"/>
</dbReference>
<keyword evidence="4" id="KW-0804">Transcription</keyword>
<dbReference type="EMBL" id="JAJAQC010000015">
    <property type="protein sequence ID" value="MDA0564856.1"/>
    <property type="molecule type" value="Genomic_DNA"/>
</dbReference>
<feature type="compositionally biased region" description="Low complexity" evidence="6">
    <location>
        <begin position="548"/>
        <end position="559"/>
    </location>
</feature>
<dbReference type="PANTHER" id="PTHR35807:SF1">
    <property type="entry name" value="TRANSCRIPTIONAL REGULATOR REDD"/>
    <property type="match status" value="1"/>
</dbReference>
<dbReference type="Gene3D" id="1.10.10.10">
    <property type="entry name" value="Winged helix-like DNA-binding domain superfamily/Winged helix DNA-binding domain"/>
    <property type="match status" value="1"/>
</dbReference>
<dbReference type="PRINTS" id="PR01021">
    <property type="entry name" value="OMPADOMAIN"/>
</dbReference>
<dbReference type="Pfam" id="PF00691">
    <property type="entry name" value="OmpA"/>
    <property type="match status" value="1"/>
</dbReference>
<feature type="transmembrane region" description="Helical" evidence="7">
    <location>
        <begin position="54"/>
        <end position="79"/>
    </location>
</feature>
<feature type="compositionally biased region" description="Low complexity" evidence="6">
    <location>
        <begin position="273"/>
        <end position="291"/>
    </location>
</feature>
<dbReference type="InterPro" id="IPR011990">
    <property type="entry name" value="TPR-like_helical_dom_sf"/>
</dbReference>
<dbReference type="Proteomes" id="UP001140076">
    <property type="component" value="Unassembled WGS sequence"/>
</dbReference>
<sequence>MSSRADAAAGAAGVLFLFAAPPAVAFLGLPATGAHVSWAEVLMHLRAFTLPTSVVLSGLAAVVALAWAAYAAATLADLLRLARGQTPRLAVARLVAALLAALAASPTAHAATDEATAPAPALPQNQSDATASTDAHGPADLIERHRSVEGFAVDSPHLTPDMRAALASTAELISAYGEPGSAITVTGHTDPTGPAAHNADLSQRRAQAAASYLQKAVGEGFTITAEGHGPAAPANGVQDYAAMRRVEVDYRLRPPSASLQAPTPDRRKPPAPQAEQPAAENHAALAAATDPAATTTAVGTALAAGLLGGYTLGRRTRRPTRNAVEEKTPKASSEPEDGALPKEKESENTGHNAPPPPPNGDSLRLTPDAAVNASAGVSITGPAAADLLTELITRLAAEAPGNVITTRAVLSALGIADHARPVGATVTPSLQAALVRAEARIIAAHRDADRPSPGDALPPPTVVVEAPGPDEDRDRLHAVLASGLDPKPTVVALGDLGRGVHVHAEVALLRITDAEGAVREVARGISADNSPPPAPELPAQDTLSVPPEAGAANASAAGAEAAGEVETGQEAAVEASGGRVRLRLFAPRLGVQADGLDVAEQMRSSARSLLALLAIRPSGATGEEIAELLAPEARPAQARAARNNALSSARAAIRSALESPDLPVIEFHAGRYRLQPGLFSADLWDFNDAATAANNSTGRTALSQRENAVSHYAHELLSDISETWVECERQRCRTAAAQLCVKLAHAHQGEAKAEWFERACTIDPYNEVVHRYLIEVHAETGDTDAAHRAYQRLAQNLKEIGERPGRQLREFVERLTSVPPLRATAAARAGHRSLR</sequence>
<dbReference type="RefSeq" id="WP_270072128.1">
    <property type="nucleotide sequence ID" value="NZ_JAJAQC010000015.1"/>
</dbReference>
<evidence type="ECO:0000256" key="4">
    <source>
        <dbReference type="ARBA" id="ARBA00023163"/>
    </source>
</evidence>
<organism evidence="9 10">
    <name type="scientific">Streptomonospora mangrovi</name>
    <dbReference type="NCBI Taxonomy" id="2883123"/>
    <lineage>
        <taxon>Bacteria</taxon>
        <taxon>Bacillati</taxon>
        <taxon>Actinomycetota</taxon>
        <taxon>Actinomycetes</taxon>
        <taxon>Streptosporangiales</taxon>
        <taxon>Nocardiopsidaceae</taxon>
        <taxon>Streptomonospora</taxon>
    </lineage>
</organism>
<evidence type="ECO:0000256" key="2">
    <source>
        <dbReference type="ARBA" id="ARBA00023015"/>
    </source>
</evidence>
<dbReference type="PANTHER" id="PTHR35807">
    <property type="entry name" value="TRANSCRIPTIONAL REGULATOR REDD-RELATED"/>
    <property type="match status" value="1"/>
</dbReference>
<feature type="transmembrane region" description="Helical" evidence="7">
    <location>
        <begin position="91"/>
        <end position="111"/>
    </location>
</feature>
<dbReference type="InterPro" id="IPR036737">
    <property type="entry name" value="OmpA-like_sf"/>
</dbReference>
<keyword evidence="2" id="KW-0805">Transcription regulation</keyword>
<gene>
    <name evidence="9" type="ORF">LG943_11050</name>
</gene>
<dbReference type="GO" id="GO:0003677">
    <property type="term" value="F:DNA binding"/>
    <property type="evidence" value="ECO:0007669"/>
    <property type="project" value="TreeGrafter"/>
</dbReference>
<feature type="region of interest" description="Disordered" evidence="6">
    <location>
        <begin position="254"/>
        <end position="291"/>
    </location>
</feature>
<feature type="domain" description="OmpA-like" evidence="8">
    <location>
        <begin position="138"/>
        <end position="254"/>
    </location>
</feature>
<comment type="subcellular location">
    <subcellularLocation>
        <location evidence="1">Membrane</location>
    </subcellularLocation>
</comment>
<dbReference type="InterPro" id="IPR051677">
    <property type="entry name" value="AfsR-DnrI-RedD_regulator"/>
</dbReference>
<dbReference type="AlphaFoldDB" id="A0A9X3NMN8"/>
<dbReference type="PROSITE" id="PS51123">
    <property type="entry name" value="OMPA_2"/>
    <property type="match status" value="1"/>
</dbReference>
<evidence type="ECO:0000256" key="6">
    <source>
        <dbReference type="SAM" id="MobiDB-lite"/>
    </source>
</evidence>
<dbReference type="Gene3D" id="3.30.1330.60">
    <property type="entry name" value="OmpA-like domain"/>
    <property type="match status" value="1"/>
</dbReference>
<dbReference type="InterPro" id="IPR005158">
    <property type="entry name" value="BTAD"/>
</dbReference>
<keyword evidence="10" id="KW-1185">Reference proteome</keyword>
<evidence type="ECO:0000256" key="5">
    <source>
        <dbReference type="PROSITE-ProRule" id="PRU00473"/>
    </source>
</evidence>
<evidence type="ECO:0000256" key="7">
    <source>
        <dbReference type="SAM" id="Phobius"/>
    </source>
</evidence>
<dbReference type="GO" id="GO:0016020">
    <property type="term" value="C:membrane"/>
    <property type="evidence" value="ECO:0007669"/>
    <property type="project" value="UniProtKB-SubCell"/>
</dbReference>
<name>A0A9X3NMN8_9ACTN</name>
<dbReference type="InterPro" id="IPR006665">
    <property type="entry name" value="OmpA-like"/>
</dbReference>
<evidence type="ECO:0000256" key="3">
    <source>
        <dbReference type="ARBA" id="ARBA00023136"/>
    </source>
</evidence>
<dbReference type="GO" id="GO:0006355">
    <property type="term" value="P:regulation of DNA-templated transcription"/>
    <property type="evidence" value="ECO:0007669"/>
    <property type="project" value="TreeGrafter"/>
</dbReference>
<evidence type="ECO:0000256" key="1">
    <source>
        <dbReference type="ARBA" id="ARBA00004370"/>
    </source>
</evidence>
<proteinExistence type="predicted"/>
<dbReference type="InterPro" id="IPR006664">
    <property type="entry name" value="OMP_bac"/>
</dbReference>
<keyword evidence="7" id="KW-1133">Transmembrane helix</keyword>
<dbReference type="InterPro" id="IPR036388">
    <property type="entry name" value="WH-like_DNA-bd_sf"/>
</dbReference>
<keyword evidence="3 5" id="KW-0472">Membrane</keyword>
<evidence type="ECO:0000313" key="9">
    <source>
        <dbReference type="EMBL" id="MDA0564856.1"/>
    </source>
</evidence>